<name>A0AA39G7X3_MICHY</name>
<feature type="transmembrane region" description="Helical" evidence="1">
    <location>
        <begin position="146"/>
        <end position="165"/>
    </location>
</feature>
<dbReference type="Gene3D" id="1.25.10.10">
    <property type="entry name" value="Leucine-rich Repeat Variant"/>
    <property type="match status" value="1"/>
</dbReference>
<evidence type="ECO:0000256" key="1">
    <source>
        <dbReference type="SAM" id="Phobius"/>
    </source>
</evidence>
<keyword evidence="1" id="KW-0812">Transmembrane</keyword>
<keyword evidence="1" id="KW-0472">Membrane</keyword>
<comment type="caution">
    <text evidence="2">The sequence shown here is derived from an EMBL/GenBank/DDBJ whole genome shotgun (WGS) entry which is preliminary data.</text>
</comment>
<proteinExistence type="predicted"/>
<dbReference type="Proteomes" id="UP001168972">
    <property type="component" value="Unassembled WGS sequence"/>
</dbReference>
<sequence length="182" mass="20775">MAYTFNVNYIMFNHYSISLIVHASGCISLRNIRDNEEKDSAFRGMCQMITVNPAGVVPDFVFFCDAVASWSRPKDDLKDMFQKILHGFKNQVGPENWKRFSDQFPQQLGERLHNMYGGHLMGKADRGWAGNNKMGEQGGWVKPRPLLINSVEFVFLIILLIWSSADQRLTREGKMDVGIVIV</sequence>
<gene>
    <name evidence="2" type="ORF">PV327_000815</name>
</gene>
<dbReference type="InterPro" id="IPR011989">
    <property type="entry name" value="ARM-like"/>
</dbReference>
<reference evidence="2" key="1">
    <citation type="journal article" date="2023" name="bioRxiv">
        <title>Scaffold-level genome assemblies of two parasitoid biocontrol wasps reveal the parthenogenesis mechanism and an associated novel virus.</title>
        <authorList>
            <person name="Inwood S."/>
            <person name="Skelly J."/>
            <person name="Guhlin J."/>
            <person name="Harrop T."/>
            <person name="Goldson S."/>
            <person name="Dearden P."/>
        </authorList>
    </citation>
    <scope>NUCLEOTIDE SEQUENCE</scope>
    <source>
        <strain evidence="2">Lincoln</strain>
        <tissue evidence="2">Whole body</tissue>
    </source>
</reference>
<reference evidence="2" key="2">
    <citation type="submission" date="2023-03" db="EMBL/GenBank/DDBJ databases">
        <authorList>
            <person name="Inwood S.N."/>
            <person name="Skelly J.G."/>
            <person name="Guhlin J."/>
            <person name="Harrop T.W.R."/>
            <person name="Goldson S.G."/>
            <person name="Dearden P.K."/>
        </authorList>
    </citation>
    <scope>NUCLEOTIDE SEQUENCE</scope>
    <source>
        <strain evidence="2">Lincoln</strain>
        <tissue evidence="2">Whole body</tissue>
    </source>
</reference>
<protein>
    <submittedName>
        <fullName evidence="2">Uncharacterized protein</fullName>
    </submittedName>
</protein>
<evidence type="ECO:0000313" key="3">
    <source>
        <dbReference type="Proteomes" id="UP001168972"/>
    </source>
</evidence>
<evidence type="ECO:0000313" key="2">
    <source>
        <dbReference type="EMBL" id="KAK0182705.1"/>
    </source>
</evidence>
<organism evidence="2 3">
    <name type="scientific">Microctonus hyperodae</name>
    <name type="common">Parasitoid wasp</name>
    <dbReference type="NCBI Taxonomy" id="165561"/>
    <lineage>
        <taxon>Eukaryota</taxon>
        <taxon>Metazoa</taxon>
        <taxon>Ecdysozoa</taxon>
        <taxon>Arthropoda</taxon>
        <taxon>Hexapoda</taxon>
        <taxon>Insecta</taxon>
        <taxon>Pterygota</taxon>
        <taxon>Neoptera</taxon>
        <taxon>Endopterygota</taxon>
        <taxon>Hymenoptera</taxon>
        <taxon>Apocrita</taxon>
        <taxon>Ichneumonoidea</taxon>
        <taxon>Braconidae</taxon>
        <taxon>Euphorinae</taxon>
        <taxon>Microctonus</taxon>
    </lineage>
</organism>
<dbReference type="EMBL" id="JAQQBR010000001">
    <property type="protein sequence ID" value="KAK0182705.1"/>
    <property type="molecule type" value="Genomic_DNA"/>
</dbReference>
<dbReference type="InterPro" id="IPR016024">
    <property type="entry name" value="ARM-type_fold"/>
</dbReference>
<keyword evidence="3" id="KW-1185">Reference proteome</keyword>
<keyword evidence="1" id="KW-1133">Transmembrane helix</keyword>
<dbReference type="AlphaFoldDB" id="A0AA39G7X3"/>
<dbReference type="SUPFAM" id="SSF48371">
    <property type="entry name" value="ARM repeat"/>
    <property type="match status" value="1"/>
</dbReference>
<accession>A0AA39G7X3</accession>